<feature type="disulfide bond" evidence="3">
    <location>
        <begin position="803"/>
        <end position="830"/>
    </location>
</feature>
<dbReference type="PROSITE" id="PS01186">
    <property type="entry name" value="EGF_2"/>
    <property type="match status" value="3"/>
</dbReference>
<feature type="disulfide bond" evidence="2">
    <location>
        <begin position="407"/>
        <end position="416"/>
    </location>
</feature>
<evidence type="ECO:0008006" key="9">
    <source>
        <dbReference type="Google" id="ProtNLM"/>
    </source>
</evidence>
<dbReference type="Pfam" id="PF00008">
    <property type="entry name" value="EGF"/>
    <property type="match status" value="1"/>
</dbReference>
<dbReference type="InterPro" id="IPR013320">
    <property type="entry name" value="ConA-like_dom_sf"/>
</dbReference>
<dbReference type="SMART" id="SM00181">
    <property type="entry name" value="EGF"/>
    <property type="match status" value="4"/>
</dbReference>
<keyword evidence="1 2" id="KW-1015">Disulfide bond</keyword>
<dbReference type="InterPro" id="IPR000742">
    <property type="entry name" value="EGF"/>
</dbReference>
<dbReference type="Gene3D" id="2.60.120.200">
    <property type="match status" value="3"/>
</dbReference>
<feature type="domain" description="EGF-like" evidence="6">
    <location>
        <begin position="598"/>
        <end position="633"/>
    </location>
</feature>
<dbReference type="Pfam" id="PF00054">
    <property type="entry name" value="Laminin_G_1"/>
    <property type="match status" value="2"/>
</dbReference>
<dbReference type="SUPFAM" id="SSF57196">
    <property type="entry name" value="EGF/Laminin"/>
    <property type="match status" value="2"/>
</dbReference>
<evidence type="ECO:0000259" key="6">
    <source>
        <dbReference type="PROSITE" id="PS50026"/>
    </source>
</evidence>
<dbReference type="PROSITE" id="PS50026">
    <property type="entry name" value="EGF_3"/>
    <property type="match status" value="2"/>
</dbReference>
<dbReference type="AlphaFoldDB" id="A0A8S1BYN9"/>
<dbReference type="SMART" id="SM00179">
    <property type="entry name" value="EGF_CA"/>
    <property type="match status" value="3"/>
</dbReference>
<dbReference type="PANTHER" id="PTHR15036">
    <property type="entry name" value="PIKACHURIN-LIKE PROTEIN"/>
    <property type="match status" value="1"/>
</dbReference>
<dbReference type="CDD" id="cd00110">
    <property type="entry name" value="LamG"/>
    <property type="match status" value="3"/>
</dbReference>
<name>A0A8S1BYN9_9INSE</name>
<evidence type="ECO:0000259" key="5">
    <source>
        <dbReference type="PROSITE" id="PS50025"/>
    </source>
</evidence>
<dbReference type="GO" id="GO:0009653">
    <property type="term" value="P:anatomical structure morphogenesis"/>
    <property type="evidence" value="ECO:0007669"/>
    <property type="project" value="UniProtKB-ARBA"/>
</dbReference>
<comment type="caution">
    <text evidence="7">The sequence shown here is derived from an EMBL/GenBank/DDBJ whole genome shotgun (WGS) entry which is preliminary data.</text>
</comment>
<comment type="caution">
    <text evidence="2">Lacks conserved residue(s) required for the propagation of feature annotation.</text>
</comment>
<protein>
    <recommendedName>
        <fullName evidence="9">Pikachurin</fullName>
    </recommendedName>
</protein>
<dbReference type="CDD" id="cd00054">
    <property type="entry name" value="EGF_CA"/>
    <property type="match status" value="2"/>
</dbReference>
<dbReference type="SMART" id="SM00282">
    <property type="entry name" value="LamG"/>
    <property type="match status" value="3"/>
</dbReference>
<dbReference type="Proteomes" id="UP000494165">
    <property type="component" value="Unassembled WGS sequence"/>
</dbReference>
<reference evidence="7 8" key="1">
    <citation type="submission" date="2020-04" db="EMBL/GenBank/DDBJ databases">
        <authorList>
            <person name="Alioto T."/>
            <person name="Alioto T."/>
            <person name="Gomez Garrido J."/>
        </authorList>
    </citation>
    <scope>NUCLEOTIDE SEQUENCE [LARGE SCALE GENOMIC DNA]</scope>
</reference>
<dbReference type="Pfam" id="PF02210">
    <property type="entry name" value="Laminin_G_2"/>
    <property type="match status" value="1"/>
</dbReference>
<feature type="domain" description="Laminin G" evidence="5">
    <location>
        <begin position="190"/>
        <end position="368"/>
    </location>
</feature>
<dbReference type="GO" id="GO:0048513">
    <property type="term" value="P:animal organ development"/>
    <property type="evidence" value="ECO:0007669"/>
    <property type="project" value="UniProtKB-ARBA"/>
</dbReference>
<organism evidence="7 8">
    <name type="scientific">Cloeon dipterum</name>
    <dbReference type="NCBI Taxonomy" id="197152"/>
    <lineage>
        <taxon>Eukaryota</taxon>
        <taxon>Metazoa</taxon>
        <taxon>Ecdysozoa</taxon>
        <taxon>Arthropoda</taxon>
        <taxon>Hexapoda</taxon>
        <taxon>Insecta</taxon>
        <taxon>Pterygota</taxon>
        <taxon>Palaeoptera</taxon>
        <taxon>Ephemeroptera</taxon>
        <taxon>Pisciforma</taxon>
        <taxon>Baetidae</taxon>
        <taxon>Cloeon</taxon>
    </lineage>
</organism>
<keyword evidence="8" id="KW-1185">Reference proteome</keyword>
<dbReference type="InterPro" id="IPR050372">
    <property type="entry name" value="Neurexin-related_CASP"/>
</dbReference>
<evidence type="ECO:0000313" key="7">
    <source>
        <dbReference type="EMBL" id="CAB3364826.1"/>
    </source>
</evidence>
<dbReference type="SUPFAM" id="SSF49899">
    <property type="entry name" value="Concanavalin A-like lectins/glucanases"/>
    <property type="match status" value="3"/>
</dbReference>
<evidence type="ECO:0000256" key="3">
    <source>
        <dbReference type="PROSITE-ProRule" id="PRU00122"/>
    </source>
</evidence>
<sequence length="831" mass="90030">MCSRLSSVPFKTGSLAEKKEARKCDSDNPCEHVCFELHDGMFECDCRSGFILLPNGYSCQELNTTAEPGIELEISSQVLPDEVDREQEDILYSRDASISAHLDLGNDLNNDLAAAGQTPPPVVDEEPSAPPERVQFVTSTSSTAAPQCLLECGVGLCLDVTAPGGRRQQRCQCPLGRTGTHCEIDTSEAPRIARFSGQSFLAFPALRGAYKDVQVTLEFKPEARNGVLLLAAERDDMAGDFLALVLVDSYLEFRFDCGSGEGGVRSSEPVLLNQWNKLTLYRHRWDAWLQLNGGKHVQGRSKGLFSRITFREPLFVGGPGNTTGLVAKLGASDGFRGCIRHLELNDHVYGFGLVPNGDASQGFDIEECSSDACSRLVCQHGGKCVSTGEVIAASSMGATAVDASCLCPLGYTGTYCEQRLELQVPSFNGSSFLRYEGLGNSALSWLEIRLVFKPDSPDGLLLYNGGRADGVGDFASLAIVGGHLEFTFDLGTGPATVRSRTVVSLHSWHEVLVSRTGRSAWLQLDTQPPSHASSPGAFTQLMLAQSLYLGGVPSLEIVSPKAKARSSFVGCIQKLEINSKPIRLLASALSGMNVVNCAHPCSTRPCSNGGHCIPDHEYFYCECPKGFRDVHCGTPASKMEELTLEAIPNEPIPQFTGHSYLHFTDQETIKRIVSNKQNINIRFRTRSSGGLLLWSGRRSETGGGDSLALGVRAGMLELRYNLGSGEVLLVYNYSRVDDGLWHRAKAIRNDQEGTLIVDNGPMVTQRSPGRLRQLNTDTGLYIGGVEDPSRLPASHSWPGFVGCVSDFTLDGDFHVPLVHGAASGRNIEHCE</sequence>
<dbReference type="InterPro" id="IPR001791">
    <property type="entry name" value="Laminin_G"/>
</dbReference>
<dbReference type="InterPro" id="IPR001881">
    <property type="entry name" value="EGF-like_Ca-bd_dom"/>
</dbReference>
<evidence type="ECO:0000313" key="8">
    <source>
        <dbReference type="Proteomes" id="UP000494165"/>
    </source>
</evidence>
<evidence type="ECO:0000256" key="1">
    <source>
        <dbReference type="ARBA" id="ARBA00023157"/>
    </source>
</evidence>
<dbReference type="OrthoDB" id="10014052at2759"/>
<feature type="domain" description="EGF-like" evidence="6">
    <location>
        <begin position="369"/>
        <end position="417"/>
    </location>
</feature>
<evidence type="ECO:0000256" key="2">
    <source>
        <dbReference type="PROSITE-ProRule" id="PRU00076"/>
    </source>
</evidence>
<feature type="region of interest" description="Disordered" evidence="4">
    <location>
        <begin position="109"/>
        <end position="130"/>
    </location>
</feature>
<gene>
    <name evidence="7" type="ORF">CLODIP_2_CD03607</name>
</gene>
<keyword evidence="2" id="KW-0245">EGF-like domain</keyword>
<feature type="domain" description="Laminin G" evidence="5">
    <location>
        <begin position="650"/>
        <end position="830"/>
    </location>
</feature>
<dbReference type="GO" id="GO:0005509">
    <property type="term" value="F:calcium ion binding"/>
    <property type="evidence" value="ECO:0007669"/>
    <property type="project" value="InterPro"/>
</dbReference>
<dbReference type="GO" id="GO:0016020">
    <property type="term" value="C:membrane"/>
    <property type="evidence" value="ECO:0007669"/>
    <property type="project" value="UniProtKB-SubCell"/>
</dbReference>
<dbReference type="PANTHER" id="PTHR15036:SF85">
    <property type="entry name" value="SP2353, ISOFORM A"/>
    <property type="match status" value="1"/>
</dbReference>
<feature type="domain" description="Laminin G" evidence="5">
    <location>
        <begin position="422"/>
        <end position="601"/>
    </location>
</feature>
<feature type="disulfide bond" evidence="2">
    <location>
        <begin position="623"/>
        <end position="632"/>
    </location>
</feature>
<dbReference type="PROSITE" id="PS00022">
    <property type="entry name" value="EGF_1"/>
    <property type="match status" value="2"/>
</dbReference>
<dbReference type="EMBL" id="CADEPI010000017">
    <property type="protein sequence ID" value="CAB3364826.1"/>
    <property type="molecule type" value="Genomic_DNA"/>
</dbReference>
<evidence type="ECO:0000256" key="4">
    <source>
        <dbReference type="SAM" id="MobiDB-lite"/>
    </source>
</evidence>
<dbReference type="Gene3D" id="2.10.25.10">
    <property type="entry name" value="Laminin"/>
    <property type="match status" value="3"/>
</dbReference>
<proteinExistence type="predicted"/>
<accession>A0A8S1BYN9</accession>
<dbReference type="PROSITE" id="PS50025">
    <property type="entry name" value="LAM_G_DOMAIN"/>
    <property type="match status" value="3"/>
</dbReference>
<dbReference type="GO" id="GO:0030154">
    <property type="term" value="P:cell differentiation"/>
    <property type="evidence" value="ECO:0007669"/>
    <property type="project" value="UniProtKB-ARBA"/>
</dbReference>